<name>A0ABX4ETC1_9BORD</name>
<dbReference type="PROSITE" id="PS51257">
    <property type="entry name" value="PROKAR_LIPOPROTEIN"/>
    <property type="match status" value="1"/>
</dbReference>
<dbReference type="Pfam" id="PF14559">
    <property type="entry name" value="TPR_19"/>
    <property type="match status" value="1"/>
</dbReference>
<feature type="repeat" description="TPR" evidence="1">
    <location>
        <begin position="131"/>
        <end position="164"/>
    </location>
</feature>
<evidence type="ECO:0000313" key="4">
    <source>
        <dbReference type="Proteomes" id="UP000216354"/>
    </source>
</evidence>
<feature type="region of interest" description="Disordered" evidence="2">
    <location>
        <begin position="264"/>
        <end position="319"/>
    </location>
</feature>
<keyword evidence="1" id="KW-0802">TPR repeat</keyword>
<gene>
    <name evidence="3" type="ORF">CAL27_22460</name>
</gene>
<organism evidence="3 4">
    <name type="scientific">Bordetella genomosp. 1</name>
    <dbReference type="NCBI Taxonomy" id="1395607"/>
    <lineage>
        <taxon>Bacteria</taxon>
        <taxon>Pseudomonadati</taxon>
        <taxon>Pseudomonadota</taxon>
        <taxon>Betaproteobacteria</taxon>
        <taxon>Burkholderiales</taxon>
        <taxon>Alcaligenaceae</taxon>
        <taxon>Bordetella</taxon>
    </lineage>
</organism>
<evidence type="ECO:0008006" key="5">
    <source>
        <dbReference type="Google" id="ProtNLM"/>
    </source>
</evidence>
<dbReference type="InterPro" id="IPR019734">
    <property type="entry name" value="TPR_rpt"/>
</dbReference>
<dbReference type="Proteomes" id="UP000216354">
    <property type="component" value="Unassembled WGS sequence"/>
</dbReference>
<keyword evidence="4" id="KW-1185">Reference proteome</keyword>
<dbReference type="SMART" id="SM00028">
    <property type="entry name" value="TPR"/>
    <property type="match status" value="2"/>
</dbReference>
<evidence type="ECO:0000313" key="3">
    <source>
        <dbReference type="EMBL" id="OZI57029.1"/>
    </source>
</evidence>
<feature type="region of interest" description="Disordered" evidence="2">
    <location>
        <begin position="41"/>
        <end position="60"/>
    </location>
</feature>
<dbReference type="RefSeq" id="WP_094832863.1">
    <property type="nucleotide sequence ID" value="NZ_NEVR01000006.1"/>
</dbReference>
<dbReference type="EMBL" id="NEVR01000006">
    <property type="protein sequence ID" value="OZI57029.1"/>
    <property type="molecule type" value="Genomic_DNA"/>
</dbReference>
<dbReference type="InterPro" id="IPR016931">
    <property type="entry name" value="UCP029658_TPR"/>
</dbReference>
<accession>A0ABX4ETC1</accession>
<dbReference type="Gene3D" id="1.25.40.10">
    <property type="entry name" value="Tetratricopeptide repeat domain"/>
    <property type="match status" value="1"/>
</dbReference>
<evidence type="ECO:0000256" key="2">
    <source>
        <dbReference type="SAM" id="MobiDB-lite"/>
    </source>
</evidence>
<proteinExistence type="predicted"/>
<evidence type="ECO:0000256" key="1">
    <source>
        <dbReference type="PROSITE-ProRule" id="PRU00339"/>
    </source>
</evidence>
<dbReference type="SUPFAM" id="SSF48452">
    <property type="entry name" value="TPR-like"/>
    <property type="match status" value="1"/>
</dbReference>
<sequence length="319" mass="33932">MVRTSIDHRAGRLLAAAAAVAVLAGCQASRVETAQQLMREQQREQALAQDKADRDMRKNAATPPEMALSMIREAQRDGRYFASLAYIDAYRQSYGDSTELAALRADALRMTGQPQAAEQVYRALLNGDQAARGWHGLGLLAGAQGDFPAAADHIARAAQLRPTDAQYLGDLGYALLRAGDPAAARVPMGQAAELDPTNVRIIGNLALLLLVTGDEASARHVMDQAQLPEPARQRVSELASEIRERQRTQQSARPAQTLAAVSIAPQDAAPASRPAVRQVGEDGRGPAAAPAATAPAAPMPLPVLQRPLLDRMGNTPVQP</sequence>
<dbReference type="InterPro" id="IPR011990">
    <property type="entry name" value="TPR-like_helical_dom_sf"/>
</dbReference>
<comment type="caution">
    <text evidence="3">The sequence shown here is derived from an EMBL/GenBank/DDBJ whole genome shotgun (WGS) entry which is preliminary data.</text>
</comment>
<dbReference type="PROSITE" id="PS50005">
    <property type="entry name" value="TPR"/>
    <property type="match status" value="1"/>
</dbReference>
<reference evidence="3 4" key="1">
    <citation type="submission" date="2017-05" db="EMBL/GenBank/DDBJ databases">
        <title>Complete and WGS of Bordetella genogroups.</title>
        <authorList>
            <person name="Spilker T."/>
            <person name="Lipuma J."/>
        </authorList>
    </citation>
    <scope>NUCLEOTIDE SEQUENCE [LARGE SCALE GENOMIC DNA]</scope>
    <source>
        <strain evidence="3 4">AU9795</strain>
    </source>
</reference>
<dbReference type="PIRSF" id="PIRSF029658">
    <property type="entry name" value="UCP029658_TPR"/>
    <property type="match status" value="1"/>
</dbReference>
<protein>
    <recommendedName>
        <fullName evidence="5">Pilus assembly protein</fullName>
    </recommendedName>
</protein>
<feature type="compositionally biased region" description="Low complexity" evidence="2">
    <location>
        <begin position="286"/>
        <end position="296"/>
    </location>
</feature>